<comment type="caution">
    <text evidence="1">The sequence shown here is derived from an EMBL/GenBank/DDBJ whole genome shotgun (WGS) entry which is preliminary data.</text>
</comment>
<dbReference type="SUPFAM" id="SSF140804">
    <property type="entry name" value="YidB-like"/>
    <property type="match status" value="1"/>
</dbReference>
<name>A0A369ZF76_HAEPH</name>
<reference evidence="1 2" key="1">
    <citation type="submission" date="2018-05" db="EMBL/GenBank/DDBJ databases">
        <title>Draft Genome Sequences for a Diverse set of 7 Haemophilus Species.</title>
        <authorList>
            <person name="Nichols M."/>
            <person name="Topaz N."/>
            <person name="Wang X."/>
            <person name="Wang X."/>
            <person name="Boxrud D."/>
        </authorList>
    </citation>
    <scope>NUCLEOTIDE SEQUENCE [LARGE SCALE GENOMIC DNA]</scope>
    <source>
        <strain evidence="1 2">C2010039593</strain>
    </source>
</reference>
<dbReference type="InterPro" id="IPR027405">
    <property type="entry name" value="YidB-like"/>
</dbReference>
<organism evidence="1 2">
    <name type="scientific">Haemophilus parahaemolyticus</name>
    <dbReference type="NCBI Taxonomy" id="735"/>
    <lineage>
        <taxon>Bacteria</taxon>
        <taxon>Pseudomonadati</taxon>
        <taxon>Pseudomonadota</taxon>
        <taxon>Gammaproteobacteria</taxon>
        <taxon>Pasteurellales</taxon>
        <taxon>Pasteurellaceae</taxon>
        <taxon>Haemophilus</taxon>
    </lineage>
</organism>
<protein>
    <submittedName>
        <fullName evidence="1">DUF937 domain-containing protein</fullName>
    </submittedName>
</protein>
<evidence type="ECO:0000313" key="1">
    <source>
        <dbReference type="EMBL" id="RDF05363.1"/>
    </source>
</evidence>
<sequence length="141" mass="15036">MLGNILGSVASSILNNGNNNQSVAIQLIQVLLQSQGGIEGIIKRFQESGLEGILKSWISTDENNQPISANQVVEVIGQENMSQAAEKVGVSELDASNLLAEYLPKMVDMLTPNGQLPDLNNLNVNDLMAQAAKGMLGKLFS</sequence>
<dbReference type="Gene3D" id="1.10.10.690">
    <property type="entry name" value="YidB-like"/>
    <property type="match status" value="1"/>
</dbReference>
<dbReference type="Proteomes" id="UP000253999">
    <property type="component" value="Unassembled WGS sequence"/>
</dbReference>
<dbReference type="Pfam" id="PF20159">
    <property type="entry name" value="YidB"/>
    <property type="match status" value="1"/>
</dbReference>
<accession>A0A369ZF76</accession>
<dbReference type="EMBL" id="QEQD01000002">
    <property type="protein sequence ID" value="RDF05363.1"/>
    <property type="molecule type" value="Genomic_DNA"/>
</dbReference>
<proteinExistence type="predicted"/>
<gene>
    <name evidence="1" type="ORF">DPV98_02950</name>
</gene>
<evidence type="ECO:0000313" key="2">
    <source>
        <dbReference type="Proteomes" id="UP000253999"/>
    </source>
</evidence>
<dbReference type="InterPro" id="IPR045372">
    <property type="entry name" value="YidB"/>
</dbReference>
<dbReference type="RefSeq" id="WP_111312571.1">
    <property type="nucleotide sequence ID" value="NZ_CAUVRQ010000056.1"/>
</dbReference>
<dbReference type="STRING" id="735.B0185_09895"/>
<dbReference type="AlphaFoldDB" id="A0A369ZF76"/>